<dbReference type="GO" id="GO:0020037">
    <property type="term" value="F:heme binding"/>
    <property type="evidence" value="ECO:0007669"/>
    <property type="project" value="InterPro"/>
</dbReference>
<dbReference type="GO" id="GO:0010181">
    <property type="term" value="F:FMN binding"/>
    <property type="evidence" value="ECO:0007669"/>
    <property type="project" value="InterPro"/>
</dbReference>
<evidence type="ECO:0000313" key="15">
    <source>
        <dbReference type="EMBL" id="KAG0653847.1"/>
    </source>
</evidence>
<evidence type="ECO:0000256" key="3">
    <source>
        <dbReference type="ARBA" id="ARBA00004774"/>
    </source>
</evidence>
<dbReference type="Pfam" id="PF03460">
    <property type="entry name" value="NIR_SIR_ferr"/>
    <property type="match status" value="2"/>
</dbReference>
<proteinExistence type="inferred from homology"/>
<name>A0A9P6VRX9_MAUEX</name>
<sequence length="1207" mass="135600">MLSLFVPSIRKIVIVQGASADNDGEQSHAFEPLLLDFFSDFNKLVERKIDQLILTKVGLIGISDIKDSLEIIVSNAVKDAPNSHLFLGKPVDGVDSKYSSSILSSIDHQRTLESSYIRVLQQLFSSNLNILNEFQSDSIAANSPEYGFGYLLKSDNIREKLVENAKSLLDLTSFKDIPAADATNLVKLLSKWIDFNSSSKNSNEESNETSTAIFNIFKTYPECKSIKTFLEISADIEDYLFKSNWLIGSDAWSYDVGNSGVHQVLSSKKNVNMLIIDSETSSTRKRNKSFSKKNIGLYAMNFHTVYVASVAVYSSYTQLLTSLLEASKFDGPSVVIAYLPYETEKYNPVDILKETKIAVNSGYWPLYRYDPSIEDDEEAFKLDSSVIRKELQDFLDRENKLTLLTKKEPGIETTVEQSVSDAIAKKLELRNKAALDQLLNGLSGPPLHIYYASDGGNASSLASRLASRATSRSLKATSLSMDTIVIDELSGEENVVFITSTAGQGEFPQDGKAFWQELKMAGQADLSNLRFSVFGLGDSKYWPRKEDSRYFNKPSKDLFSKLQSLGADPFVPLGLGDDQDDNGYETAYSIWEQQLWVELGVDKIEVADEPRELTAEDIKLQSNFLRGTLAADLVNEETGNITNENTQIAKFHGLYMQDDRDIRSTRKEQGLEPLYAFMARVRTPHGTASPEQWLLLDKLSDETGNGTIKLTNRATFQLHGVLKKDIKHTIRSMNSLLMDTLAGSGDVNRDVMISAIPENKKVHDQLVSIGKQISEYFLPKTTAYHEIWLHGVDERDDDPTWPAIYENRKEGPRKKKTMVSGNALVDVEPIYSPVYLPRKFKVNIAAPPYNDVDVWSSDVGLISIINQETQEIEGFNLLAGGGMGTTHNNIKTWPDTGKMLGFVTPNNVIKAIESVLIFQRDNGDRTNRKHARLRYTIDTVGFENFKNIVEERLDFNFKPPRDYAIDSNVDKFGWVKDETGLNHFTTFIENGRVLDAPGMNQKTGLREIAKYMQLKKCGEFRLTGNQHIIISKIQDNYLPELKELLKQFQLDNLQLSGLKLSSSSCVGFPTCGLAMAESERFFPIVVTEIEETLEDFGLRHDSVVLRISGCGNGCSRPWLAEVALVGKAPNVYNIMLGGGYHGNRLNKLYRSNVKDKDICGILKPLFKQWALERYEAEHFGDFLIRKDIIKETTEGKHFHDNVAQEAY</sequence>
<dbReference type="FunFam" id="3.30.413.10:FF:000003">
    <property type="entry name" value="Sulfite reductase [NADPH] hemoprotein beta-component"/>
    <property type="match status" value="1"/>
</dbReference>
<dbReference type="SUPFAM" id="SSF56014">
    <property type="entry name" value="Nitrite and sulphite reductase 4Fe-4S domain-like"/>
    <property type="match status" value="2"/>
</dbReference>
<keyword evidence="12" id="KW-0411">Iron-sulfur</keyword>
<evidence type="ECO:0000256" key="5">
    <source>
        <dbReference type="ARBA" id="ARBA00012604"/>
    </source>
</evidence>
<keyword evidence="7" id="KW-0349">Heme</keyword>
<dbReference type="EC" id="1.8.1.2" evidence="5"/>
<dbReference type="PROSITE" id="PS00365">
    <property type="entry name" value="NIR_SIR"/>
    <property type="match status" value="1"/>
</dbReference>
<dbReference type="GO" id="GO:0050311">
    <property type="term" value="F:sulfite reductase (ferredoxin) activity"/>
    <property type="evidence" value="ECO:0007669"/>
    <property type="project" value="TreeGrafter"/>
</dbReference>
<evidence type="ECO:0000256" key="2">
    <source>
        <dbReference type="ARBA" id="ARBA00001966"/>
    </source>
</evidence>
<evidence type="ECO:0000259" key="14">
    <source>
        <dbReference type="PROSITE" id="PS50902"/>
    </source>
</evidence>
<dbReference type="SUPFAM" id="SSF55124">
    <property type="entry name" value="Nitrite/Sulfite reductase N-terminal domain-like"/>
    <property type="match status" value="2"/>
</dbReference>
<evidence type="ECO:0000256" key="13">
    <source>
        <dbReference type="ARBA" id="ARBA00052219"/>
    </source>
</evidence>
<dbReference type="InterPro" id="IPR029039">
    <property type="entry name" value="Flavoprotein-like_sf"/>
</dbReference>
<dbReference type="Pfam" id="PF00258">
    <property type="entry name" value="Flavodoxin_1"/>
    <property type="match status" value="1"/>
</dbReference>
<dbReference type="InterPro" id="IPR006066">
    <property type="entry name" value="NO2/SO3_Rdtase_FeS/sirohaem_BS"/>
</dbReference>
<keyword evidence="6" id="KW-0004">4Fe-4S</keyword>
<evidence type="ECO:0000256" key="11">
    <source>
        <dbReference type="ARBA" id="ARBA00023004"/>
    </source>
</evidence>
<dbReference type="Pfam" id="PF01077">
    <property type="entry name" value="NIR_SIR"/>
    <property type="match status" value="1"/>
</dbReference>
<dbReference type="InterPro" id="IPR001094">
    <property type="entry name" value="Flavdoxin-like"/>
</dbReference>
<dbReference type="GO" id="GO:0009337">
    <property type="term" value="C:sulfite reductase complex (NADPH)"/>
    <property type="evidence" value="ECO:0007669"/>
    <property type="project" value="TreeGrafter"/>
</dbReference>
<evidence type="ECO:0000256" key="10">
    <source>
        <dbReference type="ARBA" id="ARBA00023002"/>
    </source>
</evidence>
<dbReference type="SUPFAM" id="SSF52518">
    <property type="entry name" value="Thiamin diphosphate-binding fold (THDP-binding)"/>
    <property type="match status" value="1"/>
</dbReference>
<evidence type="ECO:0000313" key="16">
    <source>
        <dbReference type="Proteomes" id="UP000750334"/>
    </source>
</evidence>
<comment type="pathway">
    <text evidence="3">Sulfur metabolism; hydrogen sulfide biosynthesis; hydrogen sulfide from sulfite (NADPH route): step 1/1.</text>
</comment>
<comment type="cofactor">
    <cofactor evidence="1">
        <name>siroheme</name>
        <dbReference type="ChEBI" id="CHEBI:60052"/>
    </cofactor>
</comment>
<keyword evidence="16" id="KW-1185">Reference proteome</keyword>
<evidence type="ECO:0000256" key="4">
    <source>
        <dbReference type="ARBA" id="ARBA00010429"/>
    </source>
</evidence>
<keyword evidence="9" id="KW-0521">NADP</keyword>
<dbReference type="SUPFAM" id="SSF52218">
    <property type="entry name" value="Flavoproteins"/>
    <property type="match status" value="1"/>
</dbReference>
<dbReference type="PANTHER" id="PTHR11493:SF47">
    <property type="entry name" value="SULFITE REDUCTASE [NADPH] SUBUNIT BETA"/>
    <property type="match status" value="1"/>
</dbReference>
<accession>A0A9P6VRX9</accession>
<dbReference type="PRINTS" id="PR00397">
    <property type="entry name" value="SIROHAEM"/>
</dbReference>
<gene>
    <name evidence="15" type="ORF">C6P45_003601</name>
</gene>
<evidence type="ECO:0000256" key="12">
    <source>
        <dbReference type="ARBA" id="ARBA00023014"/>
    </source>
</evidence>
<dbReference type="InterPro" id="IPR008254">
    <property type="entry name" value="Flavodoxin/NO_synth"/>
</dbReference>
<comment type="similarity">
    <text evidence="4">Belongs to the nitrite and sulfite reductase 4Fe-4S domain family.</text>
</comment>
<organism evidence="15 16">
    <name type="scientific">Maudiozyma exigua</name>
    <name type="common">Yeast</name>
    <name type="synonym">Kazachstania exigua</name>
    <dbReference type="NCBI Taxonomy" id="34358"/>
    <lineage>
        <taxon>Eukaryota</taxon>
        <taxon>Fungi</taxon>
        <taxon>Dikarya</taxon>
        <taxon>Ascomycota</taxon>
        <taxon>Saccharomycotina</taxon>
        <taxon>Saccharomycetes</taxon>
        <taxon>Saccharomycetales</taxon>
        <taxon>Saccharomycetaceae</taxon>
        <taxon>Maudiozyma</taxon>
    </lineage>
</organism>
<dbReference type="AlphaFoldDB" id="A0A9P6VRX9"/>
<dbReference type="GO" id="GO:0046872">
    <property type="term" value="F:metal ion binding"/>
    <property type="evidence" value="ECO:0007669"/>
    <property type="project" value="UniProtKB-KW"/>
</dbReference>
<dbReference type="InterPro" id="IPR029061">
    <property type="entry name" value="THDP-binding"/>
</dbReference>
<dbReference type="Gene3D" id="3.30.413.10">
    <property type="entry name" value="Sulfite Reductase Hemoprotein, domain 1"/>
    <property type="match status" value="2"/>
</dbReference>
<dbReference type="GO" id="GO:0004783">
    <property type="term" value="F:sulfite reductase (NADPH) activity"/>
    <property type="evidence" value="ECO:0007669"/>
    <property type="project" value="UniProtKB-EC"/>
</dbReference>
<dbReference type="InterPro" id="IPR036136">
    <property type="entry name" value="Nit/Sulf_reduc_fer-like_dom_sf"/>
</dbReference>
<dbReference type="PANTHER" id="PTHR11493">
    <property type="entry name" value="SULFITE REDUCTASE [NADPH] SUBUNIT BETA-RELATED"/>
    <property type="match status" value="1"/>
</dbReference>
<dbReference type="InterPro" id="IPR045169">
    <property type="entry name" value="NO2/SO3_Rdtase_4Fe4S_prot"/>
</dbReference>
<comment type="cofactor">
    <cofactor evidence="2">
        <name>[4Fe-4S] cluster</name>
        <dbReference type="ChEBI" id="CHEBI:49883"/>
    </cofactor>
</comment>
<evidence type="ECO:0000256" key="6">
    <source>
        <dbReference type="ARBA" id="ARBA00022485"/>
    </source>
</evidence>
<comment type="caution">
    <text evidence="15">The sequence shown here is derived from an EMBL/GenBank/DDBJ whole genome shotgun (WGS) entry which is preliminary data.</text>
</comment>
<keyword evidence="8" id="KW-0479">Metal-binding</keyword>
<evidence type="ECO:0000256" key="8">
    <source>
        <dbReference type="ARBA" id="ARBA00022723"/>
    </source>
</evidence>
<reference evidence="15 16" key="1">
    <citation type="submission" date="2020-11" db="EMBL/GenBank/DDBJ databases">
        <title>Kefir isolates.</title>
        <authorList>
            <person name="Marcisauskas S."/>
            <person name="Kim Y."/>
            <person name="Blasche S."/>
        </authorList>
    </citation>
    <scope>NUCLEOTIDE SEQUENCE [LARGE SCALE GENOMIC DNA]</scope>
    <source>
        <strain evidence="15 16">OG2</strain>
    </source>
</reference>
<dbReference type="PRINTS" id="PR00369">
    <property type="entry name" value="FLAVODOXIN"/>
</dbReference>
<dbReference type="GO" id="GO:0051539">
    <property type="term" value="F:4 iron, 4 sulfur cluster binding"/>
    <property type="evidence" value="ECO:0007669"/>
    <property type="project" value="UniProtKB-KW"/>
</dbReference>
<dbReference type="PROSITE" id="PS50902">
    <property type="entry name" value="FLAVODOXIN_LIKE"/>
    <property type="match status" value="1"/>
</dbReference>
<dbReference type="FunFam" id="3.40.50.360:FF:000016">
    <property type="entry name" value="Sulfite reductase subunit beta"/>
    <property type="match status" value="1"/>
</dbReference>
<dbReference type="GO" id="GO:0000103">
    <property type="term" value="P:sulfate assimilation"/>
    <property type="evidence" value="ECO:0007669"/>
    <property type="project" value="UniProtKB-ARBA"/>
</dbReference>
<protein>
    <recommendedName>
        <fullName evidence="5">assimilatory sulfite reductase (NADPH)</fullName>
        <ecNumber evidence="5">1.8.1.2</ecNumber>
    </recommendedName>
</protein>
<dbReference type="InterPro" id="IPR045854">
    <property type="entry name" value="NO2/SO3_Rdtase_4Fe4S_sf"/>
</dbReference>
<dbReference type="InterPro" id="IPR006067">
    <property type="entry name" value="NO2/SO3_Rdtase_4Fe4S_dom"/>
</dbReference>
<keyword evidence="10" id="KW-0560">Oxidoreductase</keyword>
<dbReference type="Proteomes" id="UP000750334">
    <property type="component" value="Unassembled WGS sequence"/>
</dbReference>
<evidence type="ECO:0000256" key="7">
    <source>
        <dbReference type="ARBA" id="ARBA00022617"/>
    </source>
</evidence>
<dbReference type="OrthoDB" id="1688044at2759"/>
<dbReference type="EMBL" id="PUHR01000389">
    <property type="protein sequence ID" value="KAG0653847.1"/>
    <property type="molecule type" value="Genomic_DNA"/>
</dbReference>
<dbReference type="Gene3D" id="3.40.50.360">
    <property type="match status" value="1"/>
</dbReference>
<feature type="domain" description="Flavodoxin-like" evidence="14">
    <location>
        <begin position="447"/>
        <end position="596"/>
    </location>
</feature>
<dbReference type="InterPro" id="IPR005117">
    <property type="entry name" value="NiRdtase/SiRdtase_haem-b_fer"/>
</dbReference>
<evidence type="ECO:0000256" key="9">
    <source>
        <dbReference type="ARBA" id="ARBA00022857"/>
    </source>
</evidence>
<dbReference type="NCBIfam" id="NF010029">
    <property type="entry name" value="PRK13504.1"/>
    <property type="match status" value="1"/>
</dbReference>
<keyword evidence="11" id="KW-0408">Iron</keyword>
<comment type="catalytic activity">
    <reaction evidence="13">
        <text>hydrogen sulfide + 3 NADP(+) + 3 H2O = sulfite + 3 NADPH + 4 H(+)</text>
        <dbReference type="Rhea" id="RHEA:13801"/>
        <dbReference type="ChEBI" id="CHEBI:15377"/>
        <dbReference type="ChEBI" id="CHEBI:15378"/>
        <dbReference type="ChEBI" id="CHEBI:17359"/>
        <dbReference type="ChEBI" id="CHEBI:29919"/>
        <dbReference type="ChEBI" id="CHEBI:57783"/>
        <dbReference type="ChEBI" id="CHEBI:58349"/>
        <dbReference type="EC" id="1.8.1.2"/>
    </reaction>
</comment>
<evidence type="ECO:0000256" key="1">
    <source>
        <dbReference type="ARBA" id="ARBA00001929"/>
    </source>
</evidence>
<dbReference type="Gene3D" id="3.40.50.970">
    <property type="match status" value="1"/>
</dbReference>